<evidence type="ECO:0000313" key="2">
    <source>
        <dbReference type="EMBL" id="SUW64784.1"/>
    </source>
</evidence>
<organism evidence="2 3">
    <name type="scientific">Buttiauxella agrestis</name>
    <dbReference type="NCBI Taxonomy" id="82977"/>
    <lineage>
        <taxon>Bacteria</taxon>
        <taxon>Pseudomonadati</taxon>
        <taxon>Pseudomonadota</taxon>
        <taxon>Gammaproteobacteria</taxon>
        <taxon>Enterobacterales</taxon>
        <taxon>Enterobacteriaceae</taxon>
        <taxon>Buttiauxella</taxon>
    </lineage>
</organism>
<dbReference type="Gene3D" id="3.40.50.720">
    <property type="entry name" value="NAD(P)-binding Rossmann-like Domain"/>
    <property type="match status" value="1"/>
</dbReference>
<dbReference type="InterPro" id="IPR051783">
    <property type="entry name" value="NAD(P)-dependent_oxidoreduct"/>
</dbReference>
<dbReference type="SUPFAM" id="SSF51735">
    <property type="entry name" value="NAD(P)-binding Rossmann-fold domains"/>
    <property type="match status" value="1"/>
</dbReference>
<protein>
    <submittedName>
        <fullName evidence="2">Cholesterol dehydrogenase</fullName>
    </submittedName>
</protein>
<dbReference type="GO" id="GO:0005737">
    <property type="term" value="C:cytoplasm"/>
    <property type="evidence" value="ECO:0007669"/>
    <property type="project" value="TreeGrafter"/>
</dbReference>
<accession>A0A381CA80</accession>
<proteinExistence type="predicted"/>
<dbReference type="Pfam" id="PF01370">
    <property type="entry name" value="Epimerase"/>
    <property type="match status" value="1"/>
</dbReference>
<evidence type="ECO:0000259" key="1">
    <source>
        <dbReference type="Pfam" id="PF01370"/>
    </source>
</evidence>
<dbReference type="PANTHER" id="PTHR48079:SF6">
    <property type="entry name" value="NAD(P)-BINDING DOMAIN-CONTAINING PROTEIN-RELATED"/>
    <property type="match status" value="1"/>
</dbReference>
<gene>
    <name evidence="2" type="ORF">NCTC12119_03298</name>
</gene>
<dbReference type="EMBL" id="UIGI01000001">
    <property type="protein sequence ID" value="SUW64784.1"/>
    <property type="molecule type" value="Genomic_DNA"/>
</dbReference>
<dbReference type="InterPro" id="IPR036291">
    <property type="entry name" value="NAD(P)-bd_dom_sf"/>
</dbReference>
<feature type="domain" description="NAD-dependent epimerase/dehydratase" evidence="1">
    <location>
        <begin position="3"/>
        <end position="233"/>
    </location>
</feature>
<dbReference type="GO" id="GO:0004029">
    <property type="term" value="F:aldehyde dehydrogenase (NAD+) activity"/>
    <property type="evidence" value="ECO:0007669"/>
    <property type="project" value="TreeGrafter"/>
</dbReference>
<reference evidence="2 3" key="1">
    <citation type="submission" date="2018-06" db="EMBL/GenBank/DDBJ databases">
        <authorList>
            <consortium name="Pathogen Informatics"/>
            <person name="Doyle S."/>
        </authorList>
    </citation>
    <scope>NUCLEOTIDE SEQUENCE [LARGE SCALE GENOMIC DNA]</scope>
    <source>
        <strain evidence="2 3">NCTC12119</strain>
    </source>
</reference>
<sequence>MRILVTGATSGLGRNAAQWLLEEGHRVIAIGRNRQVGAELQALGAMFIAQDLTLSTDEMFSHLVQGCDAVWHCAAKSSPWGKAQEFFNTNVVVTEKLAFAAGREGVERFVHISSPAVYFDFRHHHNLVETCRASRFSSQYATSKYAAEQVLKKSVDRFPDTIYVILRPRGLFGPHDRVIVPRLMQQLSAKRNVLHLPGGGEALLDLTFVLNVVHAMDLATRNQSLHSGSVYNITNHQPEKLADIVDSLLNQKLNYNCTLRALPYSLLHMAASIMELIAKVTGKEPLLTRYSVGAVYFDMTLSSQRAINELGYHPLYSLEKGIELTGEWLRVQGKGRHG</sequence>
<dbReference type="RefSeq" id="WP_115630053.1">
    <property type="nucleotide sequence ID" value="NZ_UIGI01000001.1"/>
</dbReference>
<dbReference type="InterPro" id="IPR001509">
    <property type="entry name" value="Epimerase_deHydtase"/>
</dbReference>
<dbReference type="PANTHER" id="PTHR48079">
    <property type="entry name" value="PROTEIN YEEZ"/>
    <property type="match status" value="1"/>
</dbReference>
<evidence type="ECO:0000313" key="3">
    <source>
        <dbReference type="Proteomes" id="UP000255528"/>
    </source>
</evidence>
<dbReference type="AlphaFoldDB" id="A0A381CA80"/>
<dbReference type="Proteomes" id="UP000255528">
    <property type="component" value="Unassembled WGS sequence"/>
</dbReference>
<name>A0A381CA80_9ENTR</name>